<keyword evidence="2" id="KW-1185">Reference proteome</keyword>
<evidence type="ECO:0000313" key="1">
    <source>
        <dbReference type="EMBL" id="CDH45439.1"/>
    </source>
</evidence>
<organism evidence="1 2">
    <name type="scientific">Candidatus Contendobacter odensis Run_B_J11</name>
    <dbReference type="NCBI Taxonomy" id="1400861"/>
    <lineage>
        <taxon>Bacteria</taxon>
        <taxon>Pseudomonadati</taxon>
        <taxon>Pseudomonadota</taxon>
        <taxon>Gammaproteobacteria</taxon>
        <taxon>Candidatus Competibacteraceae</taxon>
        <taxon>Candidatus Contendibacter</taxon>
    </lineage>
</organism>
<dbReference type="Proteomes" id="UP000019184">
    <property type="component" value="Unassembled WGS sequence"/>
</dbReference>
<gene>
    <name evidence="1" type="ORF">BN874_2410006</name>
</gene>
<accession>A0A7U7J2V3</accession>
<proteinExistence type="predicted"/>
<reference evidence="1 2" key="1">
    <citation type="journal article" date="2014" name="ISME J.">
        <title>Candidatus Competibacter-lineage genomes retrieved from metagenomes reveal functional metabolic diversity.</title>
        <authorList>
            <person name="McIlroy S.J."/>
            <person name="Albertsen M."/>
            <person name="Andresen E.K."/>
            <person name="Saunders A.M."/>
            <person name="Kristiansen R."/>
            <person name="Stokholm-Bjerregaard M."/>
            <person name="Nielsen K.L."/>
            <person name="Nielsen P.H."/>
        </authorList>
    </citation>
    <scope>NUCLEOTIDE SEQUENCE [LARGE SCALE GENOMIC DNA]</scope>
    <source>
        <strain evidence="1 2">Run_B_J11</strain>
    </source>
</reference>
<dbReference type="AlphaFoldDB" id="A0A7U7J2V3"/>
<evidence type="ECO:0000313" key="2">
    <source>
        <dbReference type="Proteomes" id="UP000019184"/>
    </source>
</evidence>
<dbReference type="EMBL" id="CBTK010000159">
    <property type="protein sequence ID" value="CDH45439.1"/>
    <property type="molecule type" value="Genomic_DNA"/>
</dbReference>
<sequence>MCVASEPFCESLRGCLGRLPVSRLPLETVFGVLGGFVAGRSRGCWGWSAFGVGLGGGYCTPPNDRDVSVANSDLGSLWGSRAKSYPQANFVRAD</sequence>
<name>A0A7U7J2V3_9GAMM</name>
<comment type="caution">
    <text evidence="1">The sequence shown here is derived from an EMBL/GenBank/DDBJ whole genome shotgun (WGS) entry which is preliminary data.</text>
</comment>
<protein>
    <submittedName>
        <fullName evidence="1">Uncharacterized protein</fullName>
    </submittedName>
</protein>